<keyword evidence="4 7" id="KW-0472">Membrane</keyword>
<evidence type="ECO:0000256" key="3">
    <source>
        <dbReference type="ARBA" id="ARBA00022989"/>
    </source>
</evidence>
<feature type="region of interest" description="Disordered" evidence="6">
    <location>
        <begin position="323"/>
        <end position="359"/>
    </location>
</feature>
<feature type="transmembrane region" description="Helical" evidence="7">
    <location>
        <begin position="97"/>
        <end position="118"/>
    </location>
</feature>
<evidence type="ECO:0000256" key="4">
    <source>
        <dbReference type="ARBA" id="ARBA00023136"/>
    </source>
</evidence>
<feature type="transmembrane region" description="Helical" evidence="7">
    <location>
        <begin position="19"/>
        <end position="37"/>
    </location>
</feature>
<keyword evidence="2 7" id="KW-0812">Transmembrane</keyword>
<dbReference type="AlphaFoldDB" id="A0AAN7TIQ9"/>
<feature type="region of interest" description="Disordered" evidence="6">
    <location>
        <begin position="415"/>
        <end position="443"/>
    </location>
</feature>
<dbReference type="InterPro" id="IPR049326">
    <property type="entry name" value="Rhodopsin_dom_fungi"/>
</dbReference>
<evidence type="ECO:0000256" key="7">
    <source>
        <dbReference type="SAM" id="Phobius"/>
    </source>
</evidence>
<feature type="domain" description="Rhodopsin" evidence="8">
    <location>
        <begin position="38"/>
        <end position="270"/>
    </location>
</feature>
<feature type="transmembrane region" description="Helical" evidence="7">
    <location>
        <begin position="173"/>
        <end position="196"/>
    </location>
</feature>
<name>A0AAN7TIQ9_9PEZI</name>
<keyword evidence="3 7" id="KW-1133">Transmembrane helix</keyword>
<dbReference type="InterPro" id="IPR052337">
    <property type="entry name" value="SAT4-like"/>
</dbReference>
<feature type="transmembrane region" description="Helical" evidence="7">
    <location>
        <begin position="130"/>
        <end position="153"/>
    </location>
</feature>
<feature type="compositionally biased region" description="Gly residues" evidence="6">
    <location>
        <begin position="347"/>
        <end position="356"/>
    </location>
</feature>
<comment type="similarity">
    <text evidence="5">Belongs to the SAT4 family.</text>
</comment>
<evidence type="ECO:0000256" key="5">
    <source>
        <dbReference type="ARBA" id="ARBA00038359"/>
    </source>
</evidence>
<dbReference type="EMBL" id="JAVRRL010000002">
    <property type="protein sequence ID" value="KAK5118389.1"/>
    <property type="molecule type" value="Genomic_DNA"/>
</dbReference>
<protein>
    <recommendedName>
        <fullName evidence="8">Rhodopsin domain-containing protein</fullName>
    </recommendedName>
</protein>
<dbReference type="PANTHER" id="PTHR33048:SF47">
    <property type="entry name" value="INTEGRAL MEMBRANE PROTEIN-RELATED"/>
    <property type="match status" value="1"/>
</dbReference>
<comment type="subcellular location">
    <subcellularLocation>
        <location evidence="1">Membrane</location>
        <topology evidence="1">Multi-pass membrane protein</topology>
    </subcellularLocation>
</comment>
<evidence type="ECO:0000313" key="9">
    <source>
        <dbReference type="EMBL" id="KAK5118389.1"/>
    </source>
</evidence>
<accession>A0AAN7TIQ9</accession>
<evidence type="ECO:0000259" key="8">
    <source>
        <dbReference type="Pfam" id="PF20684"/>
    </source>
</evidence>
<feature type="transmembrane region" description="Helical" evidence="7">
    <location>
        <begin position="57"/>
        <end position="77"/>
    </location>
</feature>
<gene>
    <name evidence="9" type="ORF">LTR62_002903</name>
</gene>
<proteinExistence type="inferred from homology"/>
<dbReference type="Pfam" id="PF20684">
    <property type="entry name" value="Fung_rhodopsin"/>
    <property type="match status" value="1"/>
</dbReference>
<sequence>MVRSEPGIWSDGVPNRGPILIIISIVFGVVTTAFWLFRQVWRWVHRQRGWDDVMAGFAYLVLVVQTVFGAVAVYYGFGKHKDVIGPTIEKALEFFYLYQICYKLLGGFTKLTFCFLYLRIFNQRSFHRAVIVVAAIVAAGSVAFALATVFQCTPVHKAWNRMIPGHCTNNTEFWYTHATFNIVFDIIVYMLPIPMIRTLKLGRGQKTGLISIFALGAFTIAAAIVRMVMLRASAGSTDPTWGSMVALYWTEIEANCSVICCCLPALRVPFMGIWQRLRHGKNETFQSEYHPGPLYQRYGASAFGGPQQAPPIVISKQMASHGSENGVHSIADSNAQSASQSHNSSKTGGGGGGSVGGDWVDRILNMNMAHKEDFEPSSRSASREGLPPAEQSLPAGLLPSMLELGAIYKTTDLRVTTHEARREEPRGADDRRRMSLKDILAER</sequence>
<evidence type="ECO:0000313" key="10">
    <source>
        <dbReference type="Proteomes" id="UP001310890"/>
    </source>
</evidence>
<reference evidence="9" key="1">
    <citation type="submission" date="2023-08" db="EMBL/GenBank/DDBJ databases">
        <title>Black Yeasts Isolated from many extreme environments.</title>
        <authorList>
            <person name="Coleine C."/>
            <person name="Stajich J.E."/>
            <person name="Selbmann L."/>
        </authorList>
    </citation>
    <scope>NUCLEOTIDE SEQUENCE</scope>
    <source>
        <strain evidence="9">CCFEE 5401</strain>
    </source>
</reference>
<organism evidence="9 10">
    <name type="scientific">Meristemomyces frigidus</name>
    <dbReference type="NCBI Taxonomy" id="1508187"/>
    <lineage>
        <taxon>Eukaryota</taxon>
        <taxon>Fungi</taxon>
        <taxon>Dikarya</taxon>
        <taxon>Ascomycota</taxon>
        <taxon>Pezizomycotina</taxon>
        <taxon>Dothideomycetes</taxon>
        <taxon>Dothideomycetidae</taxon>
        <taxon>Mycosphaerellales</taxon>
        <taxon>Teratosphaeriaceae</taxon>
        <taxon>Meristemomyces</taxon>
    </lineage>
</organism>
<evidence type="ECO:0000256" key="1">
    <source>
        <dbReference type="ARBA" id="ARBA00004141"/>
    </source>
</evidence>
<comment type="caution">
    <text evidence="9">The sequence shown here is derived from an EMBL/GenBank/DDBJ whole genome shotgun (WGS) entry which is preliminary data.</text>
</comment>
<dbReference type="GO" id="GO:0016020">
    <property type="term" value="C:membrane"/>
    <property type="evidence" value="ECO:0007669"/>
    <property type="project" value="UniProtKB-SubCell"/>
</dbReference>
<dbReference type="Proteomes" id="UP001310890">
    <property type="component" value="Unassembled WGS sequence"/>
</dbReference>
<evidence type="ECO:0000256" key="2">
    <source>
        <dbReference type="ARBA" id="ARBA00022692"/>
    </source>
</evidence>
<feature type="region of interest" description="Disordered" evidence="6">
    <location>
        <begin position="373"/>
        <end position="394"/>
    </location>
</feature>
<feature type="transmembrane region" description="Helical" evidence="7">
    <location>
        <begin position="208"/>
        <end position="229"/>
    </location>
</feature>
<feature type="compositionally biased region" description="Low complexity" evidence="6">
    <location>
        <begin position="333"/>
        <end position="345"/>
    </location>
</feature>
<dbReference type="PANTHER" id="PTHR33048">
    <property type="entry name" value="PTH11-LIKE INTEGRAL MEMBRANE PROTEIN (AFU_ORTHOLOGUE AFUA_5G11245)"/>
    <property type="match status" value="1"/>
</dbReference>
<evidence type="ECO:0000256" key="6">
    <source>
        <dbReference type="SAM" id="MobiDB-lite"/>
    </source>
</evidence>